<comment type="caution">
    <text evidence="2">The sequence shown here is derived from an EMBL/GenBank/DDBJ whole genome shotgun (WGS) entry which is preliminary data.</text>
</comment>
<name>A0AA35MHW5_9HYPO</name>
<evidence type="ECO:0000313" key="3">
    <source>
        <dbReference type="Proteomes" id="UP001160390"/>
    </source>
</evidence>
<sequence length="120" mass="12147">MALVGEDGGRVGEEDGGEEVRVRLVDAVLELDHGLKVLGPVGVPYVEALRELHPGLDGADVGGLAGVAVEAQVEHLGAEEGGFAVVAEHVAGEVSGGGRRDSGGEDVGDEDGRLHHKPSA</sequence>
<dbReference type="EMBL" id="CABFNP030001288">
    <property type="protein sequence ID" value="CAI6097257.1"/>
    <property type="molecule type" value="Genomic_DNA"/>
</dbReference>
<gene>
    <name evidence="2" type="ORF">CCHLO57077_00014584</name>
</gene>
<protein>
    <submittedName>
        <fullName evidence="2">Uncharacterized protein</fullName>
    </submittedName>
</protein>
<dbReference type="AlphaFoldDB" id="A0AA35MHW5"/>
<reference evidence="2" key="1">
    <citation type="submission" date="2023-01" db="EMBL/GenBank/DDBJ databases">
        <authorList>
            <person name="Piombo E."/>
        </authorList>
    </citation>
    <scope>NUCLEOTIDE SEQUENCE</scope>
</reference>
<proteinExistence type="predicted"/>
<evidence type="ECO:0000313" key="2">
    <source>
        <dbReference type="EMBL" id="CAI6097257.1"/>
    </source>
</evidence>
<keyword evidence="3" id="KW-1185">Reference proteome</keyword>
<feature type="region of interest" description="Disordered" evidence="1">
    <location>
        <begin position="94"/>
        <end position="120"/>
    </location>
</feature>
<evidence type="ECO:0000256" key="1">
    <source>
        <dbReference type="SAM" id="MobiDB-lite"/>
    </source>
</evidence>
<organism evidence="2 3">
    <name type="scientific">Clonostachys chloroleuca</name>
    <dbReference type="NCBI Taxonomy" id="1926264"/>
    <lineage>
        <taxon>Eukaryota</taxon>
        <taxon>Fungi</taxon>
        <taxon>Dikarya</taxon>
        <taxon>Ascomycota</taxon>
        <taxon>Pezizomycotina</taxon>
        <taxon>Sordariomycetes</taxon>
        <taxon>Hypocreomycetidae</taxon>
        <taxon>Hypocreales</taxon>
        <taxon>Bionectriaceae</taxon>
        <taxon>Clonostachys</taxon>
    </lineage>
</organism>
<accession>A0AA35MHW5</accession>
<dbReference type="Proteomes" id="UP001160390">
    <property type="component" value="Unassembled WGS sequence"/>
</dbReference>